<feature type="signal peptide" evidence="1">
    <location>
        <begin position="1"/>
        <end position="21"/>
    </location>
</feature>
<dbReference type="SUPFAM" id="SSF53850">
    <property type="entry name" value="Periplasmic binding protein-like II"/>
    <property type="match status" value="1"/>
</dbReference>
<name>A0A1H8AHK5_9BACL</name>
<feature type="chain" id="PRO_5038763065" evidence="1">
    <location>
        <begin position="22"/>
        <end position="300"/>
    </location>
</feature>
<dbReference type="OrthoDB" id="9801163at2"/>
<dbReference type="Proteomes" id="UP000199695">
    <property type="component" value="Unassembled WGS sequence"/>
</dbReference>
<dbReference type="CDD" id="cd13528">
    <property type="entry name" value="PBP2_osmoprotectants"/>
    <property type="match status" value="1"/>
</dbReference>
<evidence type="ECO:0000259" key="2">
    <source>
        <dbReference type="Pfam" id="PF04069"/>
    </source>
</evidence>
<reference evidence="3 4" key="1">
    <citation type="submission" date="2016-10" db="EMBL/GenBank/DDBJ databases">
        <authorList>
            <person name="de Groot N.N."/>
        </authorList>
    </citation>
    <scope>NUCLEOTIDE SEQUENCE [LARGE SCALE GENOMIC DNA]</scope>
    <source>
        <strain evidence="3 4">DSM 46701</strain>
    </source>
</reference>
<feature type="domain" description="ABC-type glycine betaine transport system substrate-binding" evidence="2">
    <location>
        <begin position="30"/>
        <end position="295"/>
    </location>
</feature>
<dbReference type="STRING" id="1173111.SAMN05444955_101159"/>
<dbReference type="Pfam" id="PF04069">
    <property type="entry name" value="OpuAC"/>
    <property type="match status" value="1"/>
</dbReference>
<gene>
    <name evidence="3" type="ORF">SAMN05444955_101159</name>
</gene>
<evidence type="ECO:0000313" key="4">
    <source>
        <dbReference type="Proteomes" id="UP000199695"/>
    </source>
</evidence>
<dbReference type="GO" id="GO:0043190">
    <property type="term" value="C:ATP-binding cassette (ABC) transporter complex"/>
    <property type="evidence" value="ECO:0007669"/>
    <property type="project" value="InterPro"/>
</dbReference>
<dbReference type="Gene3D" id="3.40.190.10">
    <property type="entry name" value="Periplasmic binding protein-like II"/>
    <property type="match status" value="1"/>
</dbReference>
<proteinExistence type="predicted"/>
<dbReference type="Gene3D" id="3.40.190.120">
    <property type="entry name" value="Osmoprotection protein (prox), domain 2"/>
    <property type="match status" value="1"/>
</dbReference>
<organism evidence="3 4">
    <name type="scientific">Lihuaxuella thermophila</name>
    <dbReference type="NCBI Taxonomy" id="1173111"/>
    <lineage>
        <taxon>Bacteria</taxon>
        <taxon>Bacillati</taxon>
        <taxon>Bacillota</taxon>
        <taxon>Bacilli</taxon>
        <taxon>Bacillales</taxon>
        <taxon>Thermoactinomycetaceae</taxon>
        <taxon>Lihuaxuella</taxon>
    </lineage>
</organism>
<protein>
    <submittedName>
        <fullName evidence="3">Osmoprotectant transport system substrate-binding protein</fullName>
    </submittedName>
</protein>
<dbReference type="EMBL" id="FOCQ01000001">
    <property type="protein sequence ID" value="SEM70255.1"/>
    <property type="molecule type" value="Genomic_DNA"/>
</dbReference>
<dbReference type="InterPro" id="IPR007210">
    <property type="entry name" value="ABC_Gly_betaine_transp_sub-bd"/>
</dbReference>
<dbReference type="AlphaFoldDB" id="A0A1H8AHK5"/>
<sequence>MKKCFILLFCLILPLSLTSCSNGEEAEKGEIVISGKDWTEQWILAHLLAEYLKANTDLKVRVREGLGTEAILTEALKSGDIDMYVEYTGTGYLAILKQTYQPGMSPKTIYERTKQGYEKNFRLIWLKPLGFYNNYAMSVRKETAKKLGVTKLSELKGKASSLTMGAPSVFYERTDGYNGMTKTYGFSFGKKLSLDEDLMYEAVNNGDVDIITGFSTDPRIKQYDLAVLEDDKKFFPPYDAVPVIREAVLKANPGLKEKLNALAGKISTDEMMAMNAEVNLKKKRPQEVARSFLKKKGLIP</sequence>
<evidence type="ECO:0000313" key="3">
    <source>
        <dbReference type="EMBL" id="SEM70255.1"/>
    </source>
</evidence>
<dbReference type="RefSeq" id="WP_089964467.1">
    <property type="nucleotide sequence ID" value="NZ_FOCQ01000001.1"/>
</dbReference>
<accession>A0A1H8AHK5</accession>
<keyword evidence="4" id="KW-1185">Reference proteome</keyword>
<keyword evidence="1" id="KW-0732">Signal</keyword>
<dbReference type="GO" id="GO:0022857">
    <property type="term" value="F:transmembrane transporter activity"/>
    <property type="evidence" value="ECO:0007669"/>
    <property type="project" value="InterPro"/>
</dbReference>
<dbReference type="PROSITE" id="PS51257">
    <property type="entry name" value="PROKAR_LIPOPROTEIN"/>
    <property type="match status" value="1"/>
</dbReference>
<evidence type="ECO:0000256" key="1">
    <source>
        <dbReference type="SAM" id="SignalP"/>
    </source>
</evidence>